<dbReference type="Proteomes" id="UP000026915">
    <property type="component" value="Chromosome 1"/>
</dbReference>
<accession>A0A061DK37</accession>
<protein>
    <submittedName>
        <fullName evidence="2">Uncharacterized protein</fullName>
    </submittedName>
</protein>
<dbReference type="InParanoid" id="A0A061DK37"/>
<dbReference type="AlphaFoldDB" id="A0A061DK37"/>
<keyword evidence="1" id="KW-0472">Membrane</keyword>
<dbReference type="EMBL" id="CM001879">
    <property type="protein sequence ID" value="EOX92381.1"/>
    <property type="molecule type" value="Genomic_DNA"/>
</dbReference>
<sequence length="452" mass="52786">MMQMLMIILMRFINRTRTDPRFPEIGLGVRLRTEKVSKFSSPRDIPERTRLYKLFWEIPSSELPHHLQDKYIKFAFLNGMLEEEIYVQQPKDFEFLIWLEAGPRYWCNRIDTYLTKKGFIKSCNEAIFYILSLEELHYGSLKNISHRSIMIGCLLYICLFCPDIMFPVSLFSRFMEEPTNLHLIVANQILKYLKDTLNYVLHFSQKFDIVLTGYFDNDKGRNVDDSKNTTSYVFHLEMGFSHGTHINKMCDNNSKQVAGFMGYFYLRMFWRVWLGGSDMEIVKSYLIKYNSLNSYTIERFIDLGGDSSCRALGPWVYKGKGRSMLWDLAHVVMFSPLSPPLRVVMCLGFEGLESWDFAGLCGWSVQRQGLCLFVEVKGASFFGASVLFSRLSFDRGFNFLRAFVGMISLFFFFCKFLMICVARLLCVYRGFFLFTAAKGFLCSIFAYCTRVM</sequence>
<name>A0A061DK37_THECC</name>
<evidence type="ECO:0000313" key="3">
    <source>
        <dbReference type="Proteomes" id="UP000026915"/>
    </source>
</evidence>
<reference evidence="2 3" key="1">
    <citation type="journal article" date="2013" name="Genome Biol.">
        <title>The genome sequence of the most widely cultivated cacao type and its use to identify candidate genes regulating pod color.</title>
        <authorList>
            <person name="Motamayor J.C."/>
            <person name="Mockaitis K."/>
            <person name="Schmutz J."/>
            <person name="Haiminen N."/>
            <person name="Iii D.L."/>
            <person name="Cornejo O."/>
            <person name="Findley S.D."/>
            <person name="Zheng P."/>
            <person name="Utro F."/>
            <person name="Royaert S."/>
            <person name="Saski C."/>
            <person name="Jenkins J."/>
            <person name="Podicheti R."/>
            <person name="Zhao M."/>
            <person name="Scheffler B.E."/>
            <person name="Stack J.C."/>
            <person name="Feltus F.A."/>
            <person name="Mustiga G.M."/>
            <person name="Amores F."/>
            <person name="Phillips W."/>
            <person name="Marelli J.P."/>
            <person name="May G.D."/>
            <person name="Shapiro H."/>
            <person name="Ma J."/>
            <person name="Bustamante C.D."/>
            <person name="Schnell R.J."/>
            <person name="Main D."/>
            <person name="Gilbert D."/>
            <person name="Parida L."/>
            <person name="Kuhn D.N."/>
        </authorList>
    </citation>
    <scope>NUCLEOTIDE SEQUENCE [LARGE SCALE GENOMIC DNA]</scope>
    <source>
        <strain evidence="3">cv. Matina 1-6</strain>
    </source>
</reference>
<organism evidence="2 3">
    <name type="scientific">Theobroma cacao</name>
    <name type="common">Cacao</name>
    <name type="synonym">Cocoa</name>
    <dbReference type="NCBI Taxonomy" id="3641"/>
    <lineage>
        <taxon>Eukaryota</taxon>
        <taxon>Viridiplantae</taxon>
        <taxon>Streptophyta</taxon>
        <taxon>Embryophyta</taxon>
        <taxon>Tracheophyta</taxon>
        <taxon>Spermatophyta</taxon>
        <taxon>Magnoliopsida</taxon>
        <taxon>eudicotyledons</taxon>
        <taxon>Gunneridae</taxon>
        <taxon>Pentapetalae</taxon>
        <taxon>rosids</taxon>
        <taxon>malvids</taxon>
        <taxon>Malvales</taxon>
        <taxon>Malvaceae</taxon>
        <taxon>Byttnerioideae</taxon>
        <taxon>Theobroma</taxon>
    </lineage>
</organism>
<feature type="transmembrane region" description="Helical" evidence="1">
    <location>
        <begin position="399"/>
        <end position="425"/>
    </location>
</feature>
<gene>
    <name evidence="2" type="ORF">TCM_001336</name>
</gene>
<keyword evidence="3" id="KW-1185">Reference proteome</keyword>
<evidence type="ECO:0000256" key="1">
    <source>
        <dbReference type="SAM" id="Phobius"/>
    </source>
</evidence>
<keyword evidence="1" id="KW-1133">Transmembrane helix</keyword>
<evidence type="ECO:0000313" key="2">
    <source>
        <dbReference type="EMBL" id="EOX92381.1"/>
    </source>
</evidence>
<dbReference type="Gramene" id="EOX92381">
    <property type="protein sequence ID" value="EOX92381"/>
    <property type="gene ID" value="TCM_001336"/>
</dbReference>
<feature type="transmembrane region" description="Helical" evidence="1">
    <location>
        <begin position="431"/>
        <end position="449"/>
    </location>
</feature>
<dbReference type="PANTHER" id="PTHR11439:SF494">
    <property type="entry name" value="CYSTEINE-RICH RLK (RECEPTOR-LIKE PROTEIN KINASE) 8"/>
    <property type="match status" value="1"/>
</dbReference>
<proteinExistence type="predicted"/>
<dbReference type="HOGENOM" id="CLU_606099_0_0_1"/>
<dbReference type="eggNOG" id="KOG0017">
    <property type="taxonomic scope" value="Eukaryota"/>
</dbReference>
<keyword evidence="1" id="KW-0812">Transmembrane</keyword>
<dbReference type="PANTHER" id="PTHR11439">
    <property type="entry name" value="GAG-POL-RELATED RETROTRANSPOSON"/>
    <property type="match status" value="1"/>
</dbReference>